<dbReference type="Proteomes" id="UP000325785">
    <property type="component" value="Chromosome"/>
</dbReference>
<reference evidence="4 5" key="1">
    <citation type="submission" date="2018-08" db="EMBL/GenBank/DDBJ databases">
        <title>Genetic Globetrotter - A new plasmid hitch-hiking vast phylogenetic and geographic distances.</title>
        <authorList>
            <person name="Vollmers J."/>
            <person name="Petersen J."/>
        </authorList>
    </citation>
    <scope>NUCLEOTIDE SEQUENCE [LARGE SCALE GENOMIC DNA]</scope>
    <source>
        <strain evidence="4 5">DSM 26383</strain>
    </source>
</reference>
<evidence type="ECO:0000256" key="2">
    <source>
        <dbReference type="SAM" id="SignalP"/>
    </source>
</evidence>
<dbReference type="KEGG" id="rid:RIdsm_03406"/>
<protein>
    <recommendedName>
        <fullName evidence="3">DUF4174 domain-containing protein</fullName>
    </recommendedName>
</protein>
<evidence type="ECO:0000313" key="4">
    <source>
        <dbReference type="EMBL" id="QEW27590.1"/>
    </source>
</evidence>
<dbReference type="EMBL" id="CP031598">
    <property type="protein sequence ID" value="QEW27590.1"/>
    <property type="molecule type" value="Genomic_DNA"/>
</dbReference>
<feature type="signal peptide" evidence="2">
    <location>
        <begin position="1"/>
        <end position="24"/>
    </location>
</feature>
<dbReference type="InterPro" id="IPR025232">
    <property type="entry name" value="DUF4174"/>
</dbReference>
<keyword evidence="1 2" id="KW-0732">Signal</keyword>
<sequence precursor="true">MPKTLTLVFLSFLAALGVAGPAMSQDDLSRDELILPGSSVKLEDFMWIKRPLVVFADSPADPRYVQQMEYITERLDDLDRRDVVVLTDTDKGADTALRKELRPRGFMLVLIGKDGTIYLRKPLPWSVREISRVIDKLPMRQQEVRDRRGES</sequence>
<organism evidence="4 5">
    <name type="scientific">Roseovarius indicus</name>
    <dbReference type="NCBI Taxonomy" id="540747"/>
    <lineage>
        <taxon>Bacteria</taxon>
        <taxon>Pseudomonadati</taxon>
        <taxon>Pseudomonadota</taxon>
        <taxon>Alphaproteobacteria</taxon>
        <taxon>Rhodobacterales</taxon>
        <taxon>Roseobacteraceae</taxon>
        <taxon>Roseovarius</taxon>
    </lineage>
</organism>
<name>A0A5P3AG78_9RHOB</name>
<dbReference type="OrthoDB" id="7362103at2"/>
<dbReference type="AlphaFoldDB" id="A0A5P3AG78"/>
<dbReference type="RefSeq" id="WP_057816793.1">
    <property type="nucleotide sequence ID" value="NZ_CP031598.1"/>
</dbReference>
<evidence type="ECO:0000313" key="5">
    <source>
        <dbReference type="Proteomes" id="UP000325785"/>
    </source>
</evidence>
<gene>
    <name evidence="4" type="ORF">RIdsm_03406</name>
</gene>
<feature type="chain" id="PRO_5024924873" description="DUF4174 domain-containing protein" evidence="2">
    <location>
        <begin position="25"/>
        <end position="151"/>
    </location>
</feature>
<proteinExistence type="predicted"/>
<dbReference type="Pfam" id="PF13778">
    <property type="entry name" value="DUF4174"/>
    <property type="match status" value="1"/>
</dbReference>
<accession>A0A5P3AG78</accession>
<evidence type="ECO:0000259" key="3">
    <source>
        <dbReference type="Pfam" id="PF13778"/>
    </source>
</evidence>
<feature type="domain" description="DUF4174" evidence="3">
    <location>
        <begin position="42"/>
        <end position="143"/>
    </location>
</feature>
<evidence type="ECO:0000256" key="1">
    <source>
        <dbReference type="ARBA" id="ARBA00022729"/>
    </source>
</evidence>